<sequence length="166" mass="18150">MPKAPFALLAAGLLVGCASTSTTLTTQQRLELYQQHAGAPIESFRIDNFIRTRSWTPLGDQALAVWPLGSDGYLLELRGQCFGLSTSPRISITNSRSQIVTRSDSVVPAPLTIKRPIGAYSCRIQSIRPLDTRALHDAKRELRDAELIDRSAAPPEQDEQSHPAGN</sequence>
<dbReference type="EMBL" id="QQSY01000001">
    <property type="protein sequence ID" value="RDI99385.1"/>
    <property type="molecule type" value="Genomic_DNA"/>
</dbReference>
<feature type="chain" id="PRO_5016785858" description="Lipoprotein" evidence="2">
    <location>
        <begin position="21"/>
        <end position="166"/>
    </location>
</feature>
<proteinExistence type="predicted"/>
<keyword evidence="2" id="KW-0732">Signal</keyword>
<evidence type="ECO:0000256" key="2">
    <source>
        <dbReference type="SAM" id="SignalP"/>
    </source>
</evidence>
<dbReference type="Proteomes" id="UP000254711">
    <property type="component" value="Unassembled WGS sequence"/>
</dbReference>
<feature type="signal peptide" evidence="2">
    <location>
        <begin position="1"/>
        <end position="20"/>
    </location>
</feature>
<name>A0A370K9U4_9GAMM</name>
<feature type="region of interest" description="Disordered" evidence="1">
    <location>
        <begin position="145"/>
        <end position="166"/>
    </location>
</feature>
<dbReference type="PROSITE" id="PS51257">
    <property type="entry name" value="PROKAR_LIPOPROTEIN"/>
    <property type="match status" value="1"/>
</dbReference>
<comment type="caution">
    <text evidence="3">The sequence shown here is derived from an EMBL/GenBank/DDBJ whole genome shotgun (WGS) entry which is preliminary data.</text>
</comment>
<reference evidence="3 4" key="1">
    <citation type="submission" date="2018-07" db="EMBL/GenBank/DDBJ databases">
        <title>Dyella solisilvae sp. nov., isolated from the pine and broad-leaved mixed forest soil.</title>
        <authorList>
            <person name="Gao Z."/>
            <person name="Qiu L."/>
        </authorList>
    </citation>
    <scope>NUCLEOTIDE SEQUENCE [LARGE SCALE GENOMIC DNA]</scope>
    <source>
        <strain evidence="3 4">DHG54</strain>
    </source>
</reference>
<dbReference type="InterPro" id="IPR045500">
    <property type="entry name" value="DUF6491"/>
</dbReference>
<protein>
    <recommendedName>
        <fullName evidence="5">Lipoprotein</fullName>
    </recommendedName>
</protein>
<dbReference type="RefSeq" id="WP_114823127.1">
    <property type="nucleotide sequence ID" value="NZ_QQSY01000001.1"/>
</dbReference>
<dbReference type="AlphaFoldDB" id="A0A370K9U4"/>
<evidence type="ECO:0008006" key="5">
    <source>
        <dbReference type="Google" id="ProtNLM"/>
    </source>
</evidence>
<evidence type="ECO:0000313" key="4">
    <source>
        <dbReference type="Proteomes" id="UP000254711"/>
    </source>
</evidence>
<dbReference type="OrthoDB" id="6047015at2"/>
<evidence type="ECO:0000256" key="1">
    <source>
        <dbReference type="SAM" id="MobiDB-lite"/>
    </source>
</evidence>
<keyword evidence="4" id="KW-1185">Reference proteome</keyword>
<evidence type="ECO:0000313" key="3">
    <source>
        <dbReference type="EMBL" id="RDI99385.1"/>
    </source>
</evidence>
<organism evidence="3 4">
    <name type="scientific">Dyella solisilvae</name>
    <dbReference type="NCBI Taxonomy" id="1920168"/>
    <lineage>
        <taxon>Bacteria</taxon>
        <taxon>Pseudomonadati</taxon>
        <taxon>Pseudomonadota</taxon>
        <taxon>Gammaproteobacteria</taxon>
        <taxon>Lysobacterales</taxon>
        <taxon>Rhodanobacteraceae</taxon>
        <taxon>Dyella</taxon>
    </lineage>
</organism>
<gene>
    <name evidence="3" type="ORF">DVT68_00530</name>
</gene>
<accession>A0A370K9U4</accession>
<dbReference type="Pfam" id="PF20101">
    <property type="entry name" value="DUF6491"/>
    <property type="match status" value="1"/>
</dbReference>